<organism evidence="1 2">
    <name type="scientific">Solimicrobium silvestre</name>
    <dbReference type="NCBI Taxonomy" id="2099400"/>
    <lineage>
        <taxon>Bacteria</taxon>
        <taxon>Pseudomonadati</taxon>
        <taxon>Pseudomonadota</taxon>
        <taxon>Betaproteobacteria</taxon>
        <taxon>Burkholderiales</taxon>
        <taxon>Oxalobacteraceae</taxon>
        <taxon>Solimicrobium</taxon>
    </lineage>
</organism>
<dbReference type="RefSeq" id="WP_105534222.1">
    <property type="nucleotide sequence ID" value="NZ_PUGF01000035.1"/>
</dbReference>
<evidence type="ECO:0000313" key="1">
    <source>
        <dbReference type="EMBL" id="PRC90835.1"/>
    </source>
</evidence>
<comment type="caution">
    <text evidence="1">The sequence shown here is derived from an EMBL/GenBank/DDBJ whole genome shotgun (WGS) entry which is preliminary data.</text>
</comment>
<name>A0A2S9GT02_9BURK</name>
<evidence type="ECO:0000313" key="2">
    <source>
        <dbReference type="Proteomes" id="UP000237839"/>
    </source>
</evidence>
<dbReference type="Proteomes" id="UP000237839">
    <property type="component" value="Unassembled WGS sequence"/>
</dbReference>
<proteinExistence type="predicted"/>
<keyword evidence="2" id="KW-1185">Reference proteome</keyword>
<protein>
    <submittedName>
        <fullName evidence="1">Uncharacterized protein</fullName>
    </submittedName>
</protein>
<reference evidence="1 2" key="1">
    <citation type="submission" date="2018-02" db="EMBL/GenBank/DDBJ databases">
        <title>Solimicrobium silvestre gen. nov., sp. nov., isolated from alpine forest soil.</title>
        <authorList>
            <person name="Margesin R."/>
            <person name="Albuquerque L."/>
            <person name="Zhang D.-C."/>
            <person name="Froufe H.J.C."/>
            <person name="Severino R."/>
            <person name="Roxo I."/>
            <person name="Egas C."/>
            <person name="Da Costa M.S."/>
        </authorList>
    </citation>
    <scope>NUCLEOTIDE SEQUENCE [LARGE SCALE GENOMIC DNA]</scope>
    <source>
        <strain evidence="1 2">S20-91</strain>
    </source>
</reference>
<accession>A0A2S9GT02</accession>
<gene>
    <name evidence="1" type="ORF">S2091_4498</name>
</gene>
<dbReference type="EMBL" id="PUGF01000035">
    <property type="protein sequence ID" value="PRC90835.1"/>
    <property type="molecule type" value="Genomic_DNA"/>
</dbReference>
<dbReference type="AlphaFoldDB" id="A0A2S9GT02"/>
<sequence length="257" mass="29064">MKISIKNLLIAAFIILSLLMLGKYLHISLLEKNKLAFHRDESNYHSAPVIKLIRSKEDHVFYDADVGGVILHIPTNDPSKYFSTSGFIAFWYPDMTLSAWGDTEIRPDNVPDTKNRFRVFISSLAHNVESAPKGQVFIKPSELLEIASKRNNQIPKLNKTQFDELLSFTFEDSEKTKAIQKLSDENYSHFGADYIATENAPYEAYVSCGGPIDRGGCTGDVYIKKLGIQYHFIANFGAERISDLIRDTNLMIASWTD</sequence>